<dbReference type="Gene3D" id="1.10.357.10">
    <property type="entry name" value="Tetracycline Repressor, domain 2"/>
    <property type="match status" value="1"/>
</dbReference>
<evidence type="ECO:0000256" key="1">
    <source>
        <dbReference type="ARBA" id="ARBA00022491"/>
    </source>
</evidence>
<evidence type="ECO:0000313" key="7">
    <source>
        <dbReference type="EMBL" id="MFB9781585.1"/>
    </source>
</evidence>
<dbReference type="PROSITE" id="PS50977">
    <property type="entry name" value="HTH_TETR_2"/>
    <property type="match status" value="1"/>
</dbReference>
<dbReference type="SUPFAM" id="SSF48498">
    <property type="entry name" value="Tetracyclin repressor-like, C-terminal domain"/>
    <property type="match status" value="1"/>
</dbReference>
<keyword evidence="1" id="KW-0678">Repressor</keyword>
<dbReference type="InterPro" id="IPR050109">
    <property type="entry name" value="HTH-type_TetR-like_transc_reg"/>
</dbReference>
<dbReference type="InterPro" id="IPR001647">
    <property type="entry name" value="HTH_TetR"/>
</dbReference>
<evidence type="ECO:0000313" key="8">
    <source>
        <dbReference type="Proteomes" id="UP001589587"/>
    </source>
</evidence>
<dbReference type="InterPro" id="IPR009057">
    <property type="entry name" value="Homeodomain-like_sf"/>
</dbReference>
<reference evidence="7 8" key="1">
    <citation type="submission" date="2024-09" db="EMBL/GenBank/DDBJ databases">
        <authorList>
            <person name="Sun Q."/>
            <person name="Mori K."/>
        </authorList>
    </citation>
    <scope>NUCLEOTIDE SEQUENCE [LARGE SCALE GENOMIC DNA]</scope>
    <source>
        <strain evidence="7 8">JCM 11411</strain>
    </source>
</reference>
<dbReference type="Pfam" id="PF00440">
    <property type="entry name" value="TetR_N"/>
    <property type="match status" value="1"/>
</dbReference>
<dbReference type="InterPro" id="IPR036271">
    <property type="entry name" value="Tet_transcr_reg_TetR-rel_C_sf"/>
</dbReference>
<evidence type="ECO:0000259" key="6">
    <source>
        <dbReference type="PROSITE" id="PS50977"/>
    </source>
</evidence>
<dbReference type="RefSeq" id="WP_054826364.1">
    <property type="nucleotide sequence ID" value="NZ_JBEUOO010000020.1"/>
</dbReference>
<dbReference type="EMBL" id="JBHMAS010000049">
    <property type="protein sequence ID" value="MFB9781585.1"/>
    <property type="molecule type" value="Genomic_DNA"/>
</dbReference>
<dbReference type="PANTHER" id="PTHR30055">
    <property type="entry name" value="HTH-TYPE TRANSCRIPTIONAL REGULATOR RUTR"/>
    <property type="match status" value="1"/>
</dbReference>
<sequence length="206" mass="22623">MPKVVDHDERRLVLADAVLSLIAREGISAVTTRAVAEESGWSTGVLNHYFNSRHELLLAALRRAADIQGDQYQVILDQVDNSALEKLRGITASVLPLDDRRLAMTRVFLFFYAEGAQEEKARSEIAGFLARWRRIVRETVLEAQQEGSVPADVDPDLVTIRLVGLTDGLAMQSILDPFMMDAIRAPGAVARGVDAVLQAISAEART</sequence>
<dbReference type="SUPFAM" id="SSF46689">
    <property type="entry name" value="Homeodomain-like"/>
    <property type="match status" value="1"/>
</dbReference>
<evidence type="ECO:0000256" key="4">
    <source>
        <dbReference type="ARBA" id="ARBA00023163"/>
    </source>
</evidence>
<feature type="DNA-binding region" description="H-T-H motif" evidence="5">
    <location>
        <begin position="31"/>
        <end position="50"/>
    </location>
</feature>
<keyword evidence="3 5" id="KW-0238">DNA-binding</keyword>
<keyword evidence="8" id="KW-1185">Reference proteome</keyword>
<keyword evidence="2" id="KW-0805">Transcription regulation</keyword>
<keyword evidence="4" id="KW-0804">Transcription</keyword>
<evidence type="ECO:0000256" key="3">
    <source>
        <dbReference type="ARBA" id="ARBA00023125"/>
    </source>
</evidence>
<dbReference type="PANTHER" id="PTHR30055:SF234">
    <property type="entry name" value="HTH-TYPE TRANSCRIPTIONAL REGULATOR BETI"/>
    <property type="match status" value="1"/>
</dbReference>
<evidence type="ECO:0000256" key="5">
    <source>
        <dbReference type="PROSITE-ProRule" id="PRU00335"/>
    </source>
</evidence>
<dbReference type="Proteomes" id="UP001589587">
    <property type="component" value="Unassembled WGS sequence"/>
</dbReference>
<protein>
    <submittedName>
        <fullName evidence="7">TetR/AcrR family transcriptional regulator</fullName>
    </submittedName>
</protein>
<comment type="caution">
    <text evidence="7">The sequence shown here is derived from an EMBL/GenBank/DDBJ whole genome shotgun (WGS) entry which is preliminary data.</text>
</comment>
<feature type="domain" description="HTH tetR-type" evidence="6">
    <location>
        <begin position="8"/>
        <end position="68"/>
    </location>
</feature>
<organism evidence="7 8">
    <name type="scientific">Rhodococcus baikonurensis</name>
    <dbReference type="NCBI Taxonomy" id="172041"/>
    <lineage>
        <taxon>Bacteria</taxon>
        <taxon>Bacillati</taxon>
        <taxon>Actinomycetota</taxon>
        <taxon>Actinomycetes</taxon>
        <taxon>Mycobacteriales</taxon>
        <taxon>Nocardiaceae</taxon>
        <taxon>Rhodococcus</taxon>
        <taxon>Rhodococcus erythropolis group</taxon>
    </lineage>
</organism>
<dbReference type="InterPro" id="IPR039538">
    <property type="entry name" value="BetI_C"/>
</dbReference>
<name>A0ABV5XGJ0_9NOCA</name>
<proteinExistence type="predicted"/>
<dbReference type="Pfam" id="PF13977">
    <property type="entry name" value="TetR_C_6"/>
    <property type="match status" value="1"/>
</dbReference>
<accession>A0ABV5XGJ0</accession>
<dbReference type="GeneID" id="93800755"/>
<gene>
    <name evidence="7" type="ORF">ACFFQ6_17985</name>
</gene>
<evidence type="ECO:0000256" key="2">
    <source>
        <dbReference type="ARBA" id="ARBA00023015"/>
    </source>
</evidence>